<dbReference type="HAMAP" id="MF_00201">
    <property type="entry name" value="RecO"/>
    <property type="match status" value="1"/>
</dbReference>
<evidence type="ECO:0000256" key="6">
    <source>
        <dbReference type="ARBA" id="ARBA00033409"/>
    </source>
</evidence>
<dbReference type="InterPro" id="IPR022572">
    <property type="entry name" value="DNA_rep/recomb_RecO_N"/>
</dbReference>
<sequence>MRTNFKGIVLFTRPYREKDGLVKIFTEDQGTQMFFVRGFNQATHTLKSQLIPLTYNDYWGTINQEGMSFLQEARTLNFYRPIHEDIEKHAYGIYLAQLIDASINDRENHPELFALLQDALELMVKSTMYPVIATYVELFLLPYFGVHFDFHHCVVCHKPHYEMDFSMRLNGMLCSDHAHLDEMRWLLSPKVVYLLQVLSKAKLKQIRSIDVSDETLKMLRDFMSALYQEYVGIRLKSKSYLDKLQKYLT</sequence>
<dbReference type="AlphaFoldDB" id="A0A2I1K3T2"/>
<keyword evidence="3 7" id="KW-0227">DNA damage</keyword>
<dbReference type="InterPro" id="IPR037278">
    <property type="entry name" value="ARFGAP/RecO"/>
</dbReference>
<dbReference type="RefSeq" id="WP_006701393.1">
    <property type="nucleotide sequence ID" value="NZ_PKHE01000004.1"/>
</dbReference>
<evidence type="ECO:0000256" key="1">
    <source>
        <dbReference type="ARBA" id="ARBA00007452"/>
    </source>
</evidence>
<dbReference type="PANTHER" id="PTHR33991">
    <property type="entry name" value="DNA REPAIR PROTEIN RECO"/>
    <property type="match status" value="1"/>
</dbReference>
<evidence type="ECO:0000256" key="3">
    <source>
        <dbReference type="ARBA" id="ARBA00022763"/>
    </source>
</evidence>
<evidence type="ECO:0000313" key="9">
    <source>
        <dbReference type="EMBL" id="PKY90293.1"/>
    </source>
</evidence>
<dbReference type="SUPFAM" id="SSF50249">
    <property type="entry name" value="Nucleic acid-binding proteins"/>
    <property type="match status" value="1"/>
</dbReference>
<comment type="caution">
    <text evidence="9">The sequence shown here is derived from an EMBL/GenBank/DDBJ whole genome shotgun (WGS) entry which is preliminary data.</text>
</comment>
<dbReference type="EMBL" id="PKHE01000004">
    <property type="protein sequence ID" value="PKY90293.1"/>
    <property type="molecule type" value="Genomic_DNA"/>
</dbReference>
<dbReference type="NCBIfam" id="TIGR00613">
    <property type="entry name" value="reco"/>
    <property type="match status" value="1"/>
</dbReference>
<dbReference type="InterPro" id="IPR003717">
    <property type="entry name" value="RecO"/>
</dbReference>
<proteinExistence type="inferred from homology"/>
<dbReference type="GO" id="GO:0006310">
    <property type="term" value="P:DNA recombination"/>
    <property type="evidence" value="ECO:0007669"/>
    <property type="project" value="UniProtKB-UniRule"/>
</dbReference>
<comment type="function">
    <text evidence="7">Involved in DNA repair and RecF pathway recombination.</text>
</comment>
<accession>A0A2I1K3T2</accession>
<evidence type="ECO:0000313" key="10">
    <source>
        <dbReference type="Proteomes" id="UP000234384"/>
    </source>
</evidence>
<dbReference type="SUPFAM" id="SSF57863">
    <property type="entry name" value="ArfGap/RecO-like zinc finger"/>
    <property type="match status" value="1"/>
</dbReference>
<protein>
    <recommendedName>
        <fullName evidence="2 7">DNA repair protein RecO</fullName>
    </recommendedName>
    <alternativeName>
        <fullName evidence="6 7">Recombination protein O</fullName>
    </alternativeName>
</protein>
<name>A0A2I1K3T2_9LACT</name>
<evidence type="ECO:0000259" key="8">
    <source>
        <dbReference type="Pfam" id="PF11967"/>
    </source>
</evidence>
<dbReference type="GO" id="GO:0043590">
    <property type="term" value="C:bacterial nucleoid"/>
    <property type="evidence" value="ECO:0007669"/>
    <property type="project" value="TreeGrafter"/>
</dbReference>
<evidence type="ECO:0000256" key="7">
    <source>
        <dbReference type="HAMAP-Rule" id="MF_00201"/>
    </source>
</evidence>
<organism evidence="9 10">
    <name type="scientific">Falseniella ignava</name>
    <dbReference type="NCBI Taxonomy" id="137730"/>
    <lineage>
        <taxon>Bacteria</taxon>
        <taxon>Bacillati</taxon>
        <taxon>Bacillota</taxon>
        <taxon>Bacilli</taxon>
        <taxon>Lactobacillales</taxon>
        <taxon>Aerococcaceae</taxon>
        <taxon>Falseniella</taxon>
    </lineage>
</organism>
<dbReference type="Gene3D" id="2.40.50.140">
    <property type="entry name" value="Nucleic acid-binding proteins"/>
    <property type="match status" value="1"/>
</dbReference>
<dbReference type="GO" id="GO:0006302">
    <property type="term" value="P:double-strand break repair"/>
    <property type="evidence" value="ECO:0007669"/>
    <property type="project" value="TreeGrafter"/>
</dbReference>
<reference evidence="9 10" key="1">
    <citation type="submission" date="2017-12" db="EMBL/GenBank/DDBJ databases">
        <title>Phylogenetic diversity of female urinary microbiome.</title>
        <authorList>
            <person name="Thomas-White K."/>
            <person name="Wolfe A.J."/>
        </authorList>
    </citation>
    <scope>NUCLEOTIDE SEQUENCE [LARGE SCALE GENOMIC DNA]</scope>
    <source>
        <strain evidence="9 10">UMB0898</strain>
    </source>
</reference>
<dbReference type="Pfam" id="PF02565">
    <property type="entry name" value="RecO_C"/>
    <property type="match status" value="1"/>
</dbReference>
<evidence type="ECO:0000256" key="4">
    <source>
        <dbReference type="ARBA" id="ARBA00023172"/>
    </source>
</evidence>
<dbReference type="Pfam" id="PF11967">
    <property type="entry name" value="RecO_N"/>
    <property type="match status" value="1"/>
</dbReference>
<evidence type="ECO:0000256" key="2">
    <source>
        <dbReference type="ARBA" id="ARBA00021310"/>
    </source>
</evidence>
<gene>
    <name evidence="7 9" type="primary">recO</name>
    <name evidence="9" type="ORF">CYJ57_02340</name>
</gene>
<feature type="domain" description="DNA replication/recombination mediator RecO N-terminal" evidence="8">
    <location>
        <begin position="1"/>
        <end position="78"/>
    </location>
</feature>
<keyword evidence="5 7" id="KW-0234">DNA repair</keyword>
<dbReference type="Proteomes" id="UP000234384">
    <property type="component" value="Unassembled WGS sequence"/>
</dbReference>
<dbReference type="Gene3D" id="1.20.1440.120">
    <property type="entry name" value="Recombination protein O, C-terminal domain"/>
    <property type="match status" value="1"/>
</dbReference>
<dbReference type="InterPro" id="IPR012340">
    <property type="entry name" value="NA-bd_OB-fold"/>
</dbReference>
<keyword evidence="4 7" id="KW-0233">DNA recombination</keyword>
<dbReference type="PANTHER" id="PTHR33991:SF1">
    <property type="entry name" value="DNA REPAIR PROTEIN RECO"/>
    <property type="match status" value="1"/>
</dbReference>
<evidence type="ECO:0000256" key="5">
    <source>
        <dbReference type="ARBA" id="ARBA00023204"/>
    </source>
</evidence>
<comment type="similarity">
    <text evidence="1 7">Belongs to the RecO family.</text>
</comment>
<dbReference type="InterPro" id="IPR042242">
    <property type="entry name" value="RecO_C"/>
</dbReference>
<dbReference type="OrthoDB" id="9797083at2"/>